<evidence type="ECO:0000256" key="1">
    <source>
        <dbReference type="ARBA" id="ARBA00004651"/>
    </source>
</evidence>
<gene>
    <name evidence="10" type="ORF">METZ01_LOCUS346350</name>
</gene>
<evidence type="ECO:0000259" key="9">
    <source>
        <dbReference type="PROSITE" id="PS50928"/>
    </source>
</evidence>
<evidence type="ECO:0000256" key="7">
    <source>
        <dbReference type="ARBA" id="ARBA00023136"/>
    </source>
</evidence>
<dbReference type="NCBIfam" id="TIGR01726">
    <property type="entry name" value="HEQRo_perm_3TM"/>
    <property type="match status" value="1"/>
</dbReference>
<dbReference type="SUPFAM" id="SSF161098">
    <property type="entry name" value="MetI-like"/>
    <property type="match status" value="1"/>
</dbReference>
<keyword evidence="4" id="KW-0997">Cell inner membrane</keyword>
<accession>A0A382R729</accession>
<dbReference type="InterPro" id="IPR043429">
    <property type="entry name" value="ArtM/GltK/GlnP/TcyL/YhdX-like"/>
</dbReference>
<dbReference type="GO" id="GO:0006865">
    <property type="term" value="P:amino acid transport"/>
    <property type="evidence" value="ECO:0007669"/>
    <property type="project" value="TreeGrafter"/>
</dbReference>
<keyword evidence="7 8" id="KW-0472">Membrane</keyword>
<dbReference type="GO" id="GO:0043190">
    <property type="term" value="C:ATP-binding cassette (ABC) transporter complex"/>
    <property type="evidence" value="ECO:0007669"/>
    <property type="project" value="InterPro"/>
</dbReference>
<dbReference type="Gene3D" id="1.10.3720.10">
    <property type="entry name" value="MetI-like"/>
    <property type="match status" value="1"/>
</dbReference>
<keyword evidence="5 8" id="KW-0812">Transmembrane</keyword>
<evidence type="ECO:0000256" key="8">
    <source>
        <dbReference type="SAM" id="Phobius"/>
    </source>
</evidence>
<dbReference type="PANTHER" id="PTHR30614:SF10">
    <property type="entry name" value="ARGININE ABC TRANSPORTER PERMEASE PROTEIN ARTM"/>
    <property type="match status" value="1"/>
</dbReference>
<proteinExistence type="predicted"/>
<dbReference type="InterPro" id="IPR035906">
    <property type="entry name" value="MetI-like_sf"/>
</dbReference>
<dbReference type="AlphaFoldDB" id="A0A382R729"/>
<dbReference type="InterPro" id="IPR000515">
    <property type="entry name" value="MetI-like"/>
</dbReference>
<dbReference type="CDD" id="cd06261">
    <property type="entry name" value="TM_PBP2"/>
    <property type="match status" value="1"/>
</dbReference>
<dbReference type="InterPro" id="IPR010065">
    <property type="entry name" value="AA_ABC_transptr_permease_3TM"/>
</dbReference>
<comment type="subcellular location">
    <subcellularLocation>
        <location evidence="1">Cell membrane</location>
        <topology evidence="1">Multi-pass membrane protein</topology>
    </subcellularLocation>
</comment>
<dbReference type="EMBL" id="UINC01119575">
    <property type="protein sequence ID" value="SVC93496.1"/>
    <property type="molecule type" value="Genomic_DNA"/>
</dbReference>
<protein>
    <recommendedName>
        <fullName evidence="9">ABC transmembrane type-1 domain-containing protein</fullName>
    </recommendedName>
</protein>
<keyword evidence="3" id="KW-1003">Cell membrane</keyword>
<evidence type="ECO:0000313" key="10">
    <source>
        <dbReference type="EMBL" id="SVC93496.1"/>
    </source>
</evidence>
<keyword evidence="6 8" id="KW-1133">Transmembrane helix</keyword>
<dbReference type="PANTHER" id="PTHR30614">
    <property type="entry name" value="MEMBRANE COMPONENT OF AMINO ACID ABC TRANSPORTER"/>
    <property type="match status" value="1"/>
</dbReference>
<reference evidence="10" key="1">
    <citation type="submission" date="2018-05" db="EMBL/GenBank/DDBJ databases">
        <authorList>
            <person name="Lanie J.A."/>
            <person name="Ng W.-L."/>
            <person name="Kazmierczak K.M."/>
            <person name="Andrzejewski T.M."/>
            <person name="Davidsen T.M."/>
            <person name="Wayne K.J."/>
            <person name="Tettelin H."/>
            <person name="Glass J.I."/>
            <person name="Rusch D."/>
            <person name="Podicherti R."/>
            <person name="Tsui H.-C.T."/>
            <person name="Winkler M.E."/>
        </authorList>
    </citation>
    <scope>NUCLEOTIDE SEQUENCE</scope>
</reference>
<evidence type="ECO:0000256" key="3">
    <source>
        <dbReference type="ARBA" id="ARBA00022475"/>
    </source>
</evidence>
<organism evidence="10">
    <name type="scientific">marine metagenome</name>
    <dbReference type="NCBI Taxonomy" id="408172"/>
    <lineage>
        <taxon>unclassified sequences</taxon>
        <taxon>metagenomes</taxon>
        <taxon>ecological metagenomes</taxon>
    </lineage>
</organism>
<feature type="domain" description="ABC transmembrane type-1" evidence="9">
    <location>
        <begin position="17"/>
        <end position="214"/>
    </location>
</feature>
<dbReference type="GO" id="GO:0022857">
    <property type="term" value="F:transmembrane transporter activity"/>
    <property type="evidence" value="ECO:0007669"/>
    <property type="project" value="InterPro"/>
</dbReference>
<dbReference type="Pfam" id="PF00528">
    <property type="entry name" value="BPD_transp_1"/>
    <property type="match status" value="1"/>
</dbReference>
<feature type="transmembrane region" description="Helical" evidence="8">
    <location>
        <begin position="166"/>
        <end position="186"/>
    </location>
</feature>
<evidence type="ECO:0000256" key="5">
    <source>
        <dbReference type="ARBA" id="ARBA00022692"/>
    </source>
</evidence>
<sequence length="229" mass="25939">MNYELMIETFPKLLVGLSITIQLVTISLFIGFCLAIGLALLRLSNNLFLNFFAKTYVFYFRGTPLLVQIFLIYYGIAQFEFIRESFVWSFFKEPYWCAILALTLNTCAYSSEIIRGGIQSVPFGQIESAKSTGMSGLLLYRRIILPIAFRQALPAYGNEMILMVKATSLVSTITIMDVTGIARLIIAKTFSPVEIFIVAGLIYLTINFIVTRLVNYSEIKLTPYLRHAE</sequence>
<dbReference type="PROSITE" id="PS50928">
    <property type="entry name" value="ABC_TM1"/>
    <property type="match status" value="1"/>
</dbReference>
<evidence type="ECO:0000256" key="4">
    <source>
        <dbReference type="ARBA" id="ARBA00022519"/>
    </source>
</evidence>
<keyword evidence="2" id="KW-0813">Transport</keyword>
<evidence type="ECO:0000256" key="6">
    <source>
        <dbReference type="ARBA" id="ARBA00022989"/>
    </source>
</evidence>
<feature type="transmembrane region" description="Helical" evidence="8">
    <location>
        <begin position="20"/>
        <end position="44"/>
    </location>
</feature>
<name>A0A382R729_9ZZZZ</name>
<feature type="transmembrane region" description="Helical" evidence="8">
    <location>
        <begin position="193"/>
        <end position="214"/>
    </location>
</feature>
<evidence type="ECO:0000256" key="2">
    <source>
        <dbReference type="ARBA" id="ARBA00022448"/>
    </source>
</evidence>
<feature type="transmembrane region" description="Helical" evidence="8">
    <location>
        <begin position="56"/>
        <end position="76"/>
    </location>
</feature>